<reference evidence="2 3" key="1">
    <citation type="submission" date="2020-02" db="EMBL/GenBank/DDBJ databases">
        <title>Paenibacillus sp. nov., isolated from rhizosphere soil of tomato.</title>
        <authorList>
            <person name="Weon H.-Y."/>
            <person name="Lee S.A."/>
        </authorList>
    </citation>
    <scope>NUCLEOTIDE SEQUENCE [LARGE SCALE GENOMIC DNA]</scope>
    <source>
        <strain evidence="2 3">14171R-81</strain>
    </source>
</reference>
<evidence type="ECO:0000256" key="1">
    <source>
        <dbReference type="SAM" id="MobiDB-lite"/>
    </source>
</evidence>
<evidence type="ECO:0000313" key="3">
    <source>
        <dbReference type="Proteomes" id="UP000479114"/>
    </source>
</evidence>
<feature type="compositionally biased region" description="Polar residues" evidence="1">
    <location>
        <begin position="83"/>
        <end position="97"/>
    </location>
</feature>
<organism evidence="2 3">
    <name type="scientific">Paenibacillus rhizovicinus</name>
    <dbReference type="NCBI Taxonomy" id="2704463"/>
    <lineage>
        <taxon>Bacteria</taxon>
        <taxon>Bacillati</taxon>
        <taxon>Bacillota</taxon>
        <taxon>Bacilli</taxon>
        <taxon>Bacillales</taxon>
        <taxon>Paenibacillaceae</taxon>
        <taxon>Paenibacillus</taxon>
    </lineage>
</organism>
<dbReference type="KEGG" id="prz:GZH47_13545"/>
<proteinExistence type="predicted"/>
<feature type="region of interest" description="Disordered" evidence="1">
    <location>
        <begin position="68"/>
        <end position="97"/>
    </location>
</feature>
<dbReference type="Proteomes" id="UP000479114">
    <property type="component" value="Chromosome"/>
</dbReference>
<accession>A0A6C0P526</accession>
<gene>
    <name evidence="2" type="ORF">GZH47_13545</name>
</gene>
<dbReference type="RefSeq" id="WP_162640568.1">
    <property type="nucleotide sequence ID" value="NZ_CP048286.1"/>
</dbReference>
<dbReference type="AlphaFoldDB" id="A0A6C0P526"/>
<protein>
    <submittedName>
        <fullName evidence="2">Uncharacterized protein</fullName>
    </submittedName>
</protein>
<name>A0A6C0P526_9BACL</name>
<dbReference type="EMBL" id="CP048286">
    <property type="protein sequence ID" value="QHW31762.1"/>
    <property type="molecule type" value="Genomic_DNA"/>
</dbReference>
<evidence type="ECO:0000313" key="2">
    <source>
        <dbReference type="EMBL" id="QHW31762.1"/>
    </source>
</evidence>
<sequence>MSSQPAIVYTSRICDSDTMTNKLIYQIRQNQLSPTELNKLQARCNRELNELRQELNDLLNDLRAIADRSKTEPSAADRVAAAGSTSNNQTAPRKTAA</sequence>
<keyword evidence="3" id="KW-1185">Reference proteome</keyword>